<dbReference type="PROSITE" id="PS00373">
    <property type="entry name" value="GART"/>
    <property type="match status" value="1"/>
</dbReference>
<proteinExistence type="inferred from homology"/>
<reference evidence="8" key="1">
    <citation type="submission" date="2021-12" db="EMBL/GenBank/DDBJ databases">
        <title>Alicyclobacillaceae gen. nov., sp. nov., isolated from chalcocite enrichment system.</title>
        <authorList>
            <person name="Jiang Z."/>
        </authorList>
    </citation>
    <scope>NUCLEOTIDE SEQUENCE</scope>
    <source>
        <strain evidence="8">MYW30-H2</strain>
    </source>
</reference>
<dbReference type="GO" id="GO:0004644">
    <property type="term" value="F:phosphoribosylglycinamide formyltransferase activity"/>
    <property type="evidence" value="ECO:0007669"/>
    <property type="project" value="UniProtKB-EC"/>
</dbReference>
<feature type="binding site" evidence="6">
    <location>
        <position position="70"/>
    </location>
    <ligand>
        <name>(6R)-10-formyltetrahydrofolate</name>
        <dbReference type="ChEBI" id="CHEBI:195366"/>
    </ligand>
</feature>
<keyword evidence="3 6" id="KW-0658">Purine biosynthesis</keyword>
<name>A0ABY4CP13_9BACL</name>
<dbReference type="NCBIfam" id="TIGR00639">
    <property type="entry name" value="PurN"/>
    <property type="match status" value="1"/>
</dbReference>
<comment type="function">
    <text evidence="6">Catalyzes the transfer of a formyl group from 10-formyltetrahydrofolate to 5-phospho-ribosyl-glycinamide (GAR), producing 5-phospho-ribosyl-N-formylglycinamide (FGAR) and tetrahydrofolate.</text>
</comment>
<dbReference type="Proteomes" id="UP000830167">
    <property type="component" value="Chromosome"/>
</dbReference>
<dbReference type="HAMAP" id="MF_01930">
    <property type="entry name" value="PurN"/>
    <property type="match status" value="1"/>
</dbReference>
<dbReference type="InterPro" id="IPR036477">
    <property type="entry name" value="Formyl_transf_N_sf"/>
</dbReference>
<feature type="binding site" evidence="6">
    <location>
        <begin position="12"/>
        <end position="14"/>
    </location>
    <ligand>
        <name>N(1)-(5-phospho-beta-D-ribosyl)glycinamide</name>
        <dbReference type="ChEBI" id="CHEBI:143788"/>
    </ligand>
</feature>
<dbReference type="InterPro" id="IPR004607">
    <property type="entry name" value="GART"/>
</dbReference>
<gene>
    <name evidence="6 8" type="primary">purN</name>
    <name evidence="8" type="ORF">LSG31_08730</name>
</gene>
<comment type="catalytic activity">
    <reaction evidence="5 6">
        <text>N(1)-(5-phospho-beta-D-ribosyl)glycinamide + (6R)-10-formyltetrahydrofolate = N(2)-formyl-N(1)-(5-phospho-beta-D-ribosyl)glycinamide + (6S)-5,6,7,8-tetrahydrofolate + H(+)</text>
        <dbReference type="Rhea" id="RHEA:15053"/>
        <dbReference type="ChEBI" id="CHEBI:15378"/>
        <dbReference type="ChEBI" id="CHEBI:57453"/>
        <dbReference type="ChEBI" id="CHEBI:143788"/>
        <dbReference type="ChEBI" id="CHEBI:147286"/>
        <dbReference type="ChEBI" id="CHEBI:195366"/>
        <dbReference type="EC" id="2.1.2.2"/>
    </reaction>
</comment>
<feature type="binding site" evidence="6">
    <location>
        <begin position="95"/>
        <end position="98"/>
    </location>
    <ligand>
        <name>(6R)-10-formyltetrahydrofolate</name>
        <dbReference type="ChEBI" id="CHEBI:195366"/>
    </ligand>
</feature>
<evidence type="ECO:0000313" key="8">
    <source>
        <dbReference type="EMBL" id="UOF92232.1"/>
    </source>
</evidence>
<dbReference type="EC" id="2.1.2.2" evidence="6"/>
<dbReference type="InterPro" id="IPR002376">
    <property type="entry name" value="Formyl_transf_N"/>
</dbReference>
<evidence type="ECO:0000256" key="3">
    <source>
        <dbReference type="ARBA" id="ARBA00022755"/>
    </source>
</evidence>
<dbReference type="Pfam" id="PF00551">
    <property type="entry name" value="Formyl_trans_N"/>
    <property type="match status" value="1"/>
</dbReference>
<accession>A0ABY4CP13</accession>
<keyword evidence="2 6" id="KW-0808">Transferase</keyword>
<dbReference type="SUPFAM" id="SSF53328">
    <property type="entry name" value="Formyltransferase"/>
    <property type="match status" value="1"/>
</dbReference>
<evidence type="ECO:0000259" key="7">
    <source>
        <dbReference type="Pfam" id="PF00551"/>
    </source>
</evidence>
<evidence type="ECO:0000256" key="6">
    <source>
        <dbReference type="HAMAP-Rule" id="MF_01930"/>
    </source>
</evidence>
<feature type="domain" description="Formyl transferase N-terminal" evidence="7">
    <location>
        <begin position="3"/>
        <end position="187"/>
    </location>
</feature>
<dbReference type="InterPro" id="IPR001555">
    <property type="entry name" value="GART_AS"/>
</dbReference>
<evidence type="ECO:0000256" key="2">
    <source>
        <dbReference type="ARBA" id="ARBA00022679"/>
    </source>
</evidence>
<dbReference type="RefSeq" id="WP_347438918.1">
    <property type="nucleotide sequence ID" value="NZ_CP089291.1"/>
</dbReference>
<feature type="active site" description="Proton donor" evidence="6">
    <location>
        <position position="114"/>
    </location>
</feature>
<comment type="pathway">
    <text evidence="1 6">Purine metabolism; IMP biosynthesis via de novo pathway; N(2)-formyl-N(1)-(5-phospho-D-ribosyl)glycinamide from N(1)-(5-phospho-D-ribosyl)glycinamide (10-formyl THF route): step 1/1.</text>
</comment>
<dbReference type="PANTHER" id="PTHR43369:SF2">
    <property type="entry name" value="PHOSPHORIBOSYLGLYCINAMIDE FORMYLTRANSFERASE"/>
    <property type="match status" value="1"/>
</dbReference>
<evidence type="ECO:0000256" key="4">
    <source>
        <dbReference type="ARBA" id="ARBA00038440"/>
    </source>
</evidence>
<dbReference type="Gene3D" id="3.40.50.170">
    <property type="entry name" value="Formyl transferase, N-terminal domain"/>
    <property type="match status" value="1"/>
</dbReference>
<comment type="similarity">
    <text evidence="4 6">Belongs to the GART family.</text>
</comment>
<organism evidence="8 9">
    <name type="scientific">Fodinisporobacter ferrooxydans</name>
    <dbReference type="NCBI Taxonomy" id="2901836"/>
    <lineage>
        <taxon>Bacteria</taxon>
        <taxon>Bacillati</taxon>
        <taxon>Bacillota</taxon>
        <taxon>Bacilli</taxon>
        <taxon>Bacillales</taxon>
        <taxon>Alicyclobacillaceae</taxon>
        <taxon>Fodinisporobacter</taxon>
    </lineage>
</organism>
<evidence type="ECO:0000313" key="9">
    <source>
        <dbReference type="Proteomes" id="UP000830167"/>
    </source>
</evidence>
<evidence type="ECO:0000256" key="5">
    <source>
        <dbReference type="ARBA" id="ARBA00047664"/>
    </source>
</evidence>
<dbReference type="CDD" id="cd08645">
    <property type="entry name" value="FMT_core_GART"/>
    <property type="match status" value="1"/>
</dbReference>
<keyword evidence="9" id="KW-1185">Reference proteome</keyword>
<evidence type="ECO:0000256" key="1">
    <source>
        <dbReference type="ARBA" id="ARBA00005054"/>
    </source>
</evidence>
<sequence>MQRIAVFASGTGSNFQCLLDAEASGMFRGSKAYGKIALLVTDKPACGAVAKAQAASIPVAAFSPQSFPAKAEYEQAILQVLKEKQIDWIVLAGYMRLIGSDILQAYSQRMINLHPSLLPAFSGKDAIGQAFQAGVKVTGVTVHFVDEGMDTGPILAQQPVTVLQEDTLESLTARIHGVEHELLPKVVASILQYRVVIEGRKVYLRKDESIG</sequence>
<dbReference type="EMBL" id="CP089291">
    <property type="protein sequence ID" value="UOF92232.1"/>
    <property type="molecule type" value="Genomic_DNA"/>
</dbReference>
<feature type="binding site" evidence="6">
    <location>
        <position position="112"/>
    </location>
    <ligand>
        <name>(6R)-10-formyltetrahydrofolate</name>
        <dbReference type="ChEBI" id="CHEBI:195366"/>
    </ligand>
</feature>
<feature type="site" description="Raises pKa of active site His" evidence="6">
    <location>
        <position position="150"/>
    </location>
</feature>
<dbReference type="PANTHER" id="PTHR43369">
    <property type="entry name" value="PHOSPHORIBOSYLGLYCINAMIDE FORMYLTRANSFERASE"/>
    <property type="match status" value="1"/>
</dbReference>
<protein>
    <recommendedName>
        <fullName evidence="6">Phosphoribosylglycinamide formyltransferase</fullName>
        <ecNumber evidence="6">2.1.2.2</ecNumber>
    </recommendedName>
    <alternativeName>
        <fullName evidence="6">5'-phosphoribosylglycinamide transformylase</fullName>
    </alternativeName>
    <alternativeName>
        <fullName evidence="6">GAR transformylase</fullName>
        <shortName evidence="6">GART</shortName>
    </alternativeName>
</protein>